<dbReference type="PANTHER" id="PTHR22912">
    <property type="entry name" value="DISULFIDE OXIDOREDUCTASE"/>
    <property type="match status" value="1"/>
</dbReference>
<dbReference type="SUPFAM" id="SSF51905">
    <property type="entry name" value="FAD/NAD(P)-binding domain"/>
    <property type="match status" value="1"/>
</dbReference>
<dbReference type="Gene3D" id="3.50.50.60">
    <property type="entry name" value="FAD/NAD(P)-binding domain"/>
    <property type="match status" value="2"/>
</dbReference>
<keyword evidence="5 12" id="KW-0274">FAD</keyword>
<dbReference type="InterPro" id="IPR023753">
    <property type="entry name" value="FAD/NAD-binding_dom"/>
</dbReference>
<feature type="binding site" evidence="12">
    <location>
        <begin position="186"/>
        <end position="193"/>
    </location>
    <ligand>
        <name>NAD(+)</name>
        <dbReference type="ChEBI" id="CHEBI:57540"/>
    </ligand>
</feature>
<dbReference type="Pfam" id="PF02852">
    <property type="entry name" value="Pyr_redox_dim"/>
    <property type="match status" value="1"/>
</dbReference>
<evidence type="ECO:0000259" key="15">
    <source>
        <dbReference type="Pfam" id="PF02852"/>
    </source>
</evidence>
<evidence type="ECO:0000256" key="5">
    <source>
        <dbReference type="ARBA" id="ARBA00022827"/>
    </source>
</evidence>
<dbReference type="GO" id="GO:0006103">
    <property type="term" value="P:2-oxoglutarate metabolic process"/>
    <property type="evidence" value="ECO:0007669"/>
    <property type="project" value="TreeGrafter"/>
</dbReference>
<evidence type="ECO:0000256" key="12">
    <source>
        <dbReference type="PIRSR" id="PIRSR000350-3"/>
    </source>
</evidence>
<sequence length="470" mass="49793">MVVGSQAREVDLVVIGSGPGGYVAAIRAAELGRKVVIVERDYIGGVCLNVGCIPSKALINAGHKYHEQVHDLDTVMGVHSKGATLNWEETLKWKDEKVVKTLTGGVGMLLKKNKVEILRGEARFNDNQVLNVIDGDESHLLEFKSCIIATGSRPIEIPGFKFEGRVVNSTGALSLPEVPKHLVIIGGGVIGSELAGAYASLGAKVTILEGLPHILNGFDDEMIKVAVEEFKEYGIDIVTNARAKGSEQTADSVKVTYEVDGKEEVIEADYCLVSVGRRPNTDSIGLNNTDVKVNERGIIEVDNRQETSVSGIYAIGDIVPGPMLAHKASYEAKIAAANAAGEDELNCAVAIPAVAYCNPELATIGETPDSAKEKGIDVIVSKFPFAANGRAITMNATRGFVRLLTDKASHVVVGAQIAGPGASDLISEFALAIENGLTSEDISMTIHPHPTLGEAIMDTSELADGLPIHI</sequence>
<accession>A0A9Q5JGY8</accession>
<evidence type="ECO:0000256" key="9">
    <source>
        <dbReference type="ARBA" id="ARBA00023284"/>
    </source>
</evidence>
<evidence type="ECO:0000259" key="16">
    <source>
        <dbReference type="Pfam" id="PF07992"/>
    </source>
</evidence>
<dbReference type="InterPro" id="IPR012999">
    <property type="entry name" value="Pyr_OxRdtase_I_AS"/>
</dbReference>
<feature type="binding site" evidence="12">
    <location>
        <position position="209"/>
    </location>
    <ligand>
        <name>NAD(+)</name>
        <dbReference type="ChEBI" id="CHEBI:57540"/>
    </ligand>
</feature>
<keyword evidence="4 14" id="KW-0285">Flavoprotein</keyword>
<protein>
    <recommendedName>
        <fullName evidence="3 14">Dihydrolipoyl dehydrogenase</fullName>
        <ecNumber evidence="2 14">1.8.1.4</ecNumber>
    </recommendedName>
</protein>
<feature type="binding site" evidence="12">
    <location>
        <position position="56"/>
    </location>
    <ligand>
        <name>FAD</name>
        <dbReference type="ChEBI" id="CHEBI:57692"/>
    </ligand>
</feature>
<evidence type="ECO:0000256" key="11">
    <source>
        <dbReference type="PIRSR" id="PIRSR000350-2"/>
    </source>
</evidence>
<keyword evidence="18" id="KW-1185">Reference proteome</keyword>
<keyword evidence="6 14" id="KW-0560">Oxidoreductase</keyword>
<dbReference type="SUPFAM" id="SSF55424">
    <property type="entry name" value="FAD/NAD-linked reductases, dimerisation (C-terminal) domain"/>
    <property type="match status" value="1"/>
</dbReference>
<gene>
    <name evidence="17" type="ORF">BG262_01160</name>
</gene>
<dbReference type="InterPro" id="IPR050151">
    <property type="entry name" value="Class-I_Pyr_Nuc-Dis_Oxidored"/>
</dbReference>
<evidence type="ECO:0000256" key="13">
    <source>
        <dbReference type="PIRSR" id="PIRSR000350-4"/>
    </source>
</evidence>
<dbReference type="Proteomes" id="UP000177273">
    <property type="component" value="Unassembled WGS sequence"/>
</dbReference>
<evidence type="ECO:0000256" key="6">
    <source>
        <dbReference type="ARBA" id="ARBA00023002"/>
    </source>
</evidence>
<dbReference type="InterPro" id="IPR004099">
    <property type="entry name" value="Pyr_nucl-diS_OxRdtase_dimer"/>
</dbReference>
<evidence type="ECO:0000313" key="17">
    <source>
        <dbReference type="EMBL" id="OFI47263.1"/>
    </source>
</evidence>
<dbReference type="EC" id="1.8.1.4" evidence="2 14"/>
<evidence type="ECO:0000256" key="3">
    <source>
        <dbReference type="ARBA" id="ARBA00016961"/>
    </source>
</evidence>
<dbReference type="GO" id="GO:0050660">
    <property type="term" value="F:flavin adenine dinucleotide binding"/>
    <property type="evidence" value="ECO:0007669"/>
    <property type="project" value="InterPro"/>
</dbReference>
<dbReference type="EMBL" id="MKIQ01000023">
    <property type="protein sequence ID" value="OFI47263.1"/>
    <property type="molecule type" value="Genomic_DNA"/>
</dbReference>
<feature type="binding site" evidence="12">
    <location>
        <position position="276"/>
    </location>
    <ligand>
        <name>NAD(+)</name>
        <dbReference type="ChEBI" id="CHEBI:57540"/>
    </ligand>
</feature>
<feature type="domain" description="Pyridine nucleotide-disulphide oxidoreductase dimerisation" evidence="15">
    <location>
        <begin position="351"/>
        <end position="457"/>
    </location>
</feature>
<dbReference type="PANTHER" id="PTHR22912:SF160">
    <property type="entry name" value="DIHYDROLIPOYL DEHYDROGENASE"/>
    <property type="match status" value="1"/>
</dbReference>
<organism evidence="17 18">
    <name type="scientific">Floricoccus penangensis</name>
    <dbReference type="NCBI Taxonomy" id="1859475"/>
    <lineage>
        <taxon>Bacteria</taxon>
        <taxon>Bacillati</taxon>
        <taxon>Bacillota</taxon>
        <taxon>Bacilli</taxon>
        <taxon>Lactobacillales</taxon>
        <taxon>Streptococcaceae</taxon>
        <taxon>Floricoccus</taxon>
    </lineage>
</organism>
<keyword evidence="12" id="KW-0547">Nucleotide-binding</keyword>
<feature type="binding site" evidence="12">
    <location>
        <begin position="150"/>
        <end position="152"/>
    </location>
    <ligand>
        <name>FAD</name>
        <dbReference type="ChEBI" id="CHEBI:57692"/>
    </ligand>
</feature>
<evidence type="ECO:0000256" key="1">
    <source>
        <dbReference type="ARBA" id="ARBA00007532"/>
    </source>
</evidence>
<feature type="active site" description="Proton acceptor" evidence="11">
    <location>
        <position position="449"/>
    </location>
</feature>
<reference evidence="18" key="1">
    <citation type="submission" date="2016-09" db="EMBL/GenBank/DDBJ databases">
        <title>Draft genome sequence of a novel species of the family Streptococcaceae isolated from flowers.</title>
        <authorList>
            <person name="Chuah L.-O."/>
            <person name="Yap K.-P."/>
            <person name="Thong K.L."/>
            <person name="Liong M.T."/>
            <person name="Ahmad R."/>
            <person name="Rusul G."/>
        </authorList>
    </citation>
    <scope>NUCLEOTIDE SEQUENCE [LARGE SCALE GENOMIC DNA]</scope>
    <source>
        <strain evidence="18">HibF3</strain>
    </source>
</reference>
<dbReference type="Gene3D" id="3.30.390.30">
    <property type="match status" value="1"/>
</dbReference>
<dbReference type="InterPro" id="IPR016156">
    <property type="entry name" value="FAD/NAD-linked_Rdtase_dimer_sf"/>
</dbReference>
<dbReference type="OrthoDB" id="9800167at2"/>
<evidence type="ECO:0000256" key="4">
    <source>
        <dbReference type="ARBA" id="ARBA00022630"/>
    </source>
</evidence>
<dbReference type="FunFam" id="3.30.390.30:FF:000001">
    <property type="entry name" value="Dihydrolipoyl dehydrogenase"/>
    <property type="match status" value="1"/>
</dbReference>
<evidence type="ECO:0000256" key="8">
    <source>
        <dbReference type="ARBA" id="ARBA00023157"/>
    </source>
</evidence>
<dbReference type="PRINTS" id="PR00411">
    <property type="entry name" value="PNDRDTASEI"/>
</dbReference>
<comment type="cofactor">
    <cofactor evidence="12 14">
        <name>FAD</name>
        <dbReference type="ChEBI" id="CHEBI:57692"/>
    </cofactor>
    <text evidence="12 14">Binds 1 FAD per subunit.</text>
</comment>
<evidence type="ECO:0000256" key="14">
    <source>
        <dbReference type="RuleBase" id="RU003692"/>
    </source>
</evidence>
<keyword evidence="8" id="KW-1015">Disulfide bond</keyword>
<evidence type="ECO:0000256" key="2">
    <source>
        <dbReference type="ARBA" id="ARBA00012608"/>
    </source>
</evidence>
<dbReference type="PROSITE" id="PS00076">
    <property type="entry name" value="PYRIDINE_REDOX_1"/>
    <property type="match status" value="1"/>
</dbReference>
<feature type="disulfide bond" description="Redox-active" evidence="13">
    <location>
        <begin position="47"/>
        <end position="52"/>
    </location>
</feature>
<comment type="similarity">
    <text evidence="1 14">Belongs to the class-I pyridine nucleotide-disulfide oxidoreductase family.</text>
</comment>
<keyword evidence="7 12" id="KW-0520">NAD</keyword>
<dbReference type="RefSeq" id="WP_070787564.1">
    <property type="nucleotide sequence ID" value="NZ_MKIQ01000023.1"/>
</dbReference>
<keyword evidence="9 14" id="KW-0676">Redox-active center</keyword>
<name>A0A9Q5JGY8_9LACT</name>
<evidence type="ECO:0000313" key="18">
    <source>
        <dbReference type="Proteomes" id="UP000177273"/>
    </source>
</evidence>
<dbReference type="InterPro" id="IPR036188">
    <property type="entry name" value="FAD/NAD-bd_sf"/>
</dbReference>
<comment type="caution">
    <text evidence="17">The sequence shown here is derived from an EMBL/GenBank/DDBJ whole genome shotgun (WGS) entry which is preliminary data.</text>
</comment>
<proteinExistence type="inferred from homology"/>
<dbReference type="Pfam" id="PF07992">
    <property type="entry name" value="Pyr_redox_2"/>
    <property type="match status" value="1"/>
</dbReference>
<evidence type="ECO:0000256" key="10">
    <source>
        <dbReference type="ARBA" id="ARBA00049187"/>
    </source>
</evidence>
<dbReference type="InterPro" id="IPR006258">
    <property type="entry name" value="Lipoamide_DH"/>
</dbReference>
<evidence type="ECO:0000256" key="7">
    <source>
        <dbReference type="ARBA" id="ARBA00023027"/>
    </source>
</evidence>
<comment type="catalytic activity">
    <reaction evidence="10 14">
        <text>N(6)-[(R)-dihydrolipoyl]-L-lysyl-[protein] + NAD(+) = N(6)-[(R)-lipoyl]-L-lysyl-[protein] + NADH + H(+)</text>
        <dbReference type="Rhea" id="RHEA:15045"/>
        <dbReference type="Rhea" id="RHEA-COMP:10474"/>
        <dbReference type="Rhea" id="RHEA-COMP:10475"/>
        <dbReference type="ChEBI" id="CHEBI:15378"/>
        <dbReference type="ChEBI" id="CHEBI:57540"/>
        <dbReference type="ChEBI" id="CHEBI:57945"/>
        <dbReference type="ChEBI" id="CHEBI:83099"/>
        <dbReference type="ChEBI" id="CHEBI:83100"/>
        <dbReference type="EC" id="1.8.1.4"/>
    </reaction>
</comment>
<dbReference type="AlphaFoldDB" id="A0A9Q5JGY8"/>
<dbReference type="PRINTS" id="PR00368">
    <property type="entry name" value="FADPNR"/>
</dbReference>
<dbReference type="NCBIfam" id="TIGR01350">
    <property type="entry name" value="lipoamide_DH"/>
    <property type="match status" value="1"/>
</dbReference>
<dbReference type="InterPro" id="IPR001100">
    <property type="entry name" value="Pyr_nuc-diS_OxRdtase"/>
</dbReference>
<feature type="binding site" evidence="12">
    <location>
        <begin position="323"/>
        <end position="326"/>
    </location>
    <ligand>
        <name>FAD</name>
        <dbReference type="ChEBI" id="CHEBI:57692"/>
    </ligand>
</feature>
<dbReference type="GO" id="GO:0004148">
    <property type="term" value="F:dihydrolipoyl dehydrogenase (NADH) activity"/>
    <property type="evidence" value="ECO:0007669"/>
    <property type="project" value="UniProtKB-EC"/>
</dbReference>
<dbReference type="PIRSF" id="PIRSF000350">
    <property type="entry name" value="Mercury_reductase_MerA"/>
    <property type="match status" value="1"/>
</dbReference>
<feature type="domain" description="FAD/NAD(P)-binding" evidence="16">
    <location>
        <begin position="11"/>
        <end position="332"/>
    </location>
</feature>
<feature type="binding site" evidence="12">
    <location>
        <position position="317"/>
    </location>
    <ligand>
        <name>FAD</name>
        <dbReference type="ChEBI" id="CHEBI:57692"/>
    </ligand>
</feature>
<comment type="miscellaneous">
    <text evidence="14">The active site is a redox-active disulfide bond.</text>
</comment>